<dbReference type="Proteomes" id="UP001151516">
    <property type="component" value="Unassembled WGS sequence"/>
</dbReference>
<dbReference type="OrthoDB" id="5949865at2759"/>
<keyword evidence="5" id="KW-1185">Reference proteome</keyword>
<evidence type="ECO:0000313" key="5">
    <source>
        <dbReference type="Proteomes" id="UP001151516"/>
    </source>
</evidence>
<evidence type="ECO:0000256" key="2">
    <source>
        <dbReference type="RuleBase" id="RU363120"/>
    </source>
</evidence>
<evidence type="ECO:0000256" key="1">
    <source>
        <dbReference type="ARBA" id="ARBA00010520"/>
    </source>
</evidence>
<protein>
    <recommendedName>
        <fullName evidence="2">mRNA stability protein</fullName>
    </recommendedName>
</protein>
<dbReference type="Pfam" id="PF04667">
    <property type="entry name" value="Endosulfine"/>
    <property type="match status" value="1"/>
</dbReference>
<comment type="caution">
    <text evidence="4">The sequence shown here is derived from an EMBL/GenBank/DDBJ whole genome shotgun (WGS) entry which is preliminary data.</text>
</comment>
<evidence type="ECO:0000256" key="3">
    <source>
        <dbReference type="SAM" id="MobiDB-lite"/>
    </source>
</evidence>
<organism evidence="4 5">
    <name type="scientific">Coemansia spiralis</name>
    <dbReference type="NCBI Taxonomy" id="417178"/>
    <lineage>
        <taxon>Eukaryota</taxon>
        <taxon>Fungi</taxon>
        <taxon>Fungi incertae sedis</taxon>
        <taxon>Zoopagomycota</taxon>
        <taxon>Kickxellomycotina</taxon>
        <taxon>Kickxellomycetes</taxon>
        <taxon>Kickxellales</taxon>
        <taxon>Kickxellaceae</taxon>
        <taxon>Coemansia</taxon>
    </lineage>
</organism>
<proteinExistence type="inferred from homology"/>
<comment type="function">
    <text evidence="2">Plays an essential role in initiation of the G0 program by preventing the degradation of specific nutrient-regulated mRNAs via the 5'-3' mRNA decay pathway.</text>
</comment>
<accession>A0A9W8GJ54</accession>
<feature type="compositionally biased region" description="Polar residues" evidence="3">
    <location>
        <begin position="179"/>
        <end position="189"/>
    </location>
</feature>
<gene>
    <name evidence="4" type="ORF">IWW39_002993</name>
</gene>
<dbReference type="EMBL" id="JANBTX010000075">
    <property type="protein sequence ID" value="KAJ2687351.1"/>
    <property type="molecule type" value="Genomic_DNA"/>
</dbReference>
<reference evidence="4" key="1">
    <citation type="submission" date="2022-07" db="EMBL/GenBank/DDBJ databases">
        <title>Phylogenomic reconstructions and comparative analyses of Kickxellomycotina fungi.</title>
        <authorList>
            <person name="Reynolds N.K."/>
            <person name="Stajich J.E."/>
            <person name="Barry K."/>
            <person name="Grigoriev I.V."/>
            <person name="Crous P."/>
            <person name="Smith M.E."/>
        </authorList>
    </citation>
    <scope>NUCLEOTIDE SEQUENCE</scope>
    <source>
        <strain evidence="4">CBS 109367</strain>
    </source>
</reference>
<comment type="similarity">
    <text evidence="1 2">Belongs to the endosulfine family.</text>
</comment>
<evidence type="ECO:0000313" key="4">
    <source>
        <dbReference type="EMBL" id="KAJ2687351.1"/>
    </source>
</evidence>
<name>A0A9W8GJ54_9FUNG</name>
<dbReference type="AlphaFoldDB" id="A0A9W8GJ54"/>
<dbReference type="InterPro" id="IPR006760">
    <property type="entry name" value="Endosulphine"/>
</dbReference>
<feature type="region of interest" description="Disordered" evidence="3">
    <location>
        <begin position="159"/>
        <end position="189"/>
    </location>
</feature>
<sequence length="189" mass="18849">MDPIRSKVATSNLMPDQAALQNKYGAGGLKKKGLLGGKAGERKYFDSGDYAMSKAGKAVEAVGQQHPSPESIPHQQVAPAQVPPLAGSPTSVGGLPIISNIGKSVGAVGTMANPSGLSPPAVRHIPADASLPVSAAAPLADDGQAAAAAAGDKQAAAGLVATDPTAPPARPGLLRRPSQLPTGSQIRYV</sequence>